<feature type="transmembrane region" description="Helical" evidence="1">
    <location>
        <begin position="147"/>
        <end position="168"/>
    </location>
</feature>
<keyword evidence="1" id="KW-1133">Transmembrane helix</keyword>
<proteinExistence type="predicted"/>
<keyword evidence="1" id="KW-0812">Transmembrane</keyword>
<feature type="transmembrane region" description="Helical" evidence="1">
    <location>
        <begin position="59"/>
        <end position="82"/>
    </location>
</feature>
<reference evidence="2" key="1">
    <citation type="submission" date="2020-01" db="EMBL/GenBank/DDBJ databases">
        <authorList>
            <person name="Meier V. D."/>
            <person name="Meier V D."/>
        </authorList>
    </citation>
    <scope>NUCLEOTIDE SEQUENCE</scope>
    <source>
        <strain evidence="2">HLG_WM_MAG_01</strain>
    </source>
</reference>
<feature type="transmembrane region" description="Helical" evidence="1">
    <location>
        <begin position="102"/>
        <end position="126"/>
    </location>
</feature>
<gene>
    <name evidence="2" type="ORF">HELGO_WM789</name>
</gene>
<name>A0A6S6U4K7_9BACT</name>
<accession>A0A6S6U4K7</accession>
<feature type="transmembrane region" description="Helical" evidence="1">
    <location>
        <begin position="20"/>
        <end position="39"/>
    </location>
</feature>
<evidence type="ECO:0000256" key="1">
    <source>
        <dbReference type="SAM" id="Phobius"/>
    </source>
</evidence>
<organism evidence="2">
    <name type="scientific">uncultured Sulfurovum sp</name>
    <dbReference type="NCBI Taxonomy" id="269237"/>
    <lineage>
        <taxon>Bacteria</taxon>
        <taxon>Pseudomonadati</taxon>
        <taxon>Campylobacterota</taxon>
        <taxon>Epsilonproteobacteria</taxon>
        <taxon>Campylobacterales</taxon>
        <taxon>Sulfurovaceae</taxon>
        <taxon>Sulfurovum</taxon>
        <taxon>environmental samples</taxon>
    </lineage>
</organism>
<keyword evidence="1" id="KW-0472">Membrane</keyword>
<dbReference type="AlphaFoldDB" id="A0A6S6U4K7"/>
<dbReference type="EMBL" id="CACVAS010000117">
    <property type="protein sequence ID" value="CAA6822436.1"/>
    <property type="molecule type" value="Genomic_DNA"/>
</dbReference>
<evidence type="ECO:0000313" key="2">
    <source>
        <dbReference type="EMBL" id="CAA6822436.1"/>
    </source>
</evidence>
<sequence>MWLTILLIPSVCFANGGLPIIWMLNTYAFLVGIVFVFFIERAYLKRFVKAEHQSSLHKLIIKFNIYSTLFGVIALPIFMMIVQLEPLFYALQRGTTKETMNIVWWLSLSVDLLLAYIGTVFIEYFVLKKYNYWSKDMTSKALLKHSLTFNLFSYSALCLLVLITFIYFKYM</sequence>
<protein>
    <submittedName>
        <fullName evidence="2">Uncharacterized protein</fullName>
    </submittedName>
</protein>